<reference evidence="2 3" key="1">
    <citation type="journal article" date="2005" name="Nature">
        <title>Initial sequence of the chimpanzee genome and comparison with the human genome.</title>
        <authorList>
            <consortium name="Chimpanzee sequencing and analysis consortium"/>
        </authorList>
    </citation>
    <scope>NUCLEOTIDE SEQUENCE [LARGE SCALE GENOMIC DNA]</scope>
</reference>
<gene>
    <name evidence="2 4" type="primary">TOMM5</name>
</gene>
<sequence>QKVLDDTIKIQDDRPSSGREAATVESRARRLEAAKSEPRCSGLRASRRSWTRRR</sequence>
<protein>
    <submittedName>
        <fullName evidence="2">Translocase of outer mitochondrial membrane 5</fullName>
    </submittedName>
</protein>
<name>A0A2I3REI5_PANTR</name>
<feature type="compositionally biased region" description="Basic residues" evidence="1">
    <location>
        <begin position="45"/>
        <end position="54"/>
    </location>
</feature>
<evidence type="ECO:0000256" key="1">
    <source>
        <dbReference type="SAM" id="MobiDB-lite"/>
    </source>
</evidence>
<feature type="compositionally biased region" description="Basic and acidic residues" evidence="1">
    <location>
        <begin position="1"/>
        <end position="17"/>
    </location>
</feature>
<proteinExistence type="predicted"/>
<dbReference type="VGNC" id="VGNC:13981">
    <property type="gene designation" value="TOMM5"/>
</dbReference>
<dbReference type="EMBL" id="AACZ04033378">
    <property type="status" value="NOT_ANNOTATED_CDS"/>
    <property type="molecule type" value="Genomic_DNA"/>
</dbReference>
<keyword evidence="3" id="KW-1185">Reference proteome</keyword>
<accession>A0A2I3REI5</accession>
<dbReference type="GeneTree" id="ENSGT00940000164197"/>
<reference evidence="2" key="2">
    <citation type="submission" date="2025-08" db="UniProtKB">
        <authorList>
            <consortium name="Ensembl"/>
        </authorList>
    </citation>
    <scope>IDENTIFICATION</scope>
</reference>
<reference evidence="2" key="3">
    <citation type="submission" date="2025-09" db="UniProtKB">
        <authorList>
            <consortium name="Ensembl"/>
        </authorList>
    </citation>
    <scope>IDENTIFICATION</scope>
</reference>
<dbReference type="Proteomes" id="UP000002277">
    <property type="component" value="Chromosome 9"/>
</dbReference>
<feature type="compositionally biased region" description="Basic and acidic residues" evidence="1">
    <location>
        <begin position="26"/>
        <end position="38"/>
    </location>
</feature>
<evidence type="ECO:0000313" key="3">
    <source>
        <dbReference type="Proteomes" id="UP000002277"/>
    </source>
</evidence>
<dbReference type="Bgee" id="ENSPTRG00000033875">
    <property type="expression patterns" value="Expressed in fibroblast and 20 other cell types or tissues"/>
</dbReference>
<evidence type="ECO:0000313" key="2">
    <source>
        <dbReference type="Ensembl" id="ENSPTRP00000063085.1"/>
    </source>
</evidence>
<evidence type="ECO:0000313" key="4">
    <source>
        <dbReference type="VGNC" id="VGNC:13981"/>
    </source>
</evidence>
<dbReference type="Ensembl" id="ENSPTRT00000100834.1">
    <property type="protein sequence ID" value="ENSPTRP00000063085.1"/>
    <property type="gene ID" value="ENSPTRG00000033875.3"/>
</dbReference>
<organism evidence="2 3">
    <name type="scientific">Pan troglodytes</name>
    <name type="common">Chimpanzee</name>
    <dbReference type="NCBI Taxonomy" id="9598"/>
    <lineage>
        <taxon>Eukaryota</taxon>
        <taxon>Metazoa</taxon>
        <taxon>Chordata</taxon>
        <taxon>Craniata</taxon>
        <taxon>Vertebrata</taxon>
        <taxon>Euteleostomi</taxon>
        <taxon>Mammalia</taxon>
        <taxon>Eutheria</taxon>
        <taxon>Euarchontoglires</taxon>
        <taxon>Primates</taxon>
        <taxon>Haplorrhini</taxon>
        <taxon>Catarrhini</taxon>
        <taxon>Hominidae</taxon>
        <taxon>Pan</taxon>
    </lineage>
</organism>
<feature type="region of interest" description="Disordered" evidence="1">
    <location>
        <begin position="1"/>
        <end position="54"/>
    </location>
</feature>
<dbReference type="AlphaFoldDB" id="A0A2I3REI5"/>